<dbReference type="PANTHER" id="PTHR19443:SF16">
    <property type="entry name" value="HEXOKINASE TYPE 1-RELATED"/>
    <property type="match status" value="1"/>
</dbReference>
<evidence type="ECO:0000256" key="11">
    <source>
        <dbReference type="ARBA" id="ARBA00048160"/>
    </source>
</evidence>
<proteinExistence type="inferred from homology"/>
<dbReference type="PRINTS" id="PR00475">
    <property type="entry name" value="HEXOKINASE"/>
</dbReference>
<dbReference type="Gene3D" id="3.40.367.20">
    <property type="match status" value="1"/>
</dbReference>
<evidence type="ECO:0000256" key="14">
    <source>
        <dbReference type="RuleBase" id="RU362007"/>
    </source>
</evidence>
<evidence type="ECO:0000256" key="5">
    <source>
        <dbReference type="ARBA" id="ARBA00022741"/>
    </source>
</evidence>
<evidence type="ECO:0000256" key="7">
    <source>
        <dbReference type="ARBA" id="ARBA00022840"/>
    </source>
</evidence>
<dbReference type="FunFam" id="3.40.367.20:FF:000005">
    <property type="entry name" value="Phosphotransferase"/>
    <property type="match status" value="1"/>
</dbReference>
<evidence type="ECO:0000256" key="9">
    <source>
        <dbReference type="ARBA" id="ARBA00044613"/>
    </source>
</evidence>
<dbReference type="InterPro" id="IPR001312">
    <property type="entry name" value="Hexokinase"/>
</dbReference>
<evidence type="ECO:0000313" key="17">
    <source>
        <dbReference type="EMBL" id="TKR81417.1"/>
    </source>
</evidence>
<comment type="function">
    <text evidence="13">Catalyzes the phosphorylation of various hexoses to hexose 6-phosphate.</text>
</comment>
<dbReference type="EC" id="2.7.1.-" evidence="14"/>
<reference evidence="17" key="1">
    <citation type="submission" date="2013-11" db="EMBL/GenBank/DDBJ databases">
        <authorList>
            <person name="Sternberg P."/>
            <person name="Dillman A."/>
            <person name="Macchietto M."/>
        </authorList>
    </citation>
    <scope>NUCLEOTIDE SEQUENCE</scope>
    <source>
        <strain evidence="17">ALL</strain>
    </source>
</reference>
<dbReference type="EMBL" id="AZBU02000004">
    <property type="protein sequence ID" value="TKR81417.1"/>
    <property type="molecule type" value="Genomic_DNA"/>
</dbReference>
<reference evidence="17" key="3">
    <citation type="journal article" date="2019" name="G3 (Bethesda)">
        <title>Hybrid Assembly of the Genome of the Entomopathogenic Nematode Steinernema carpocapsae Identifies the X-Chromosome.</title>
        <authorList>
            <person name="Serra L."/>
            <person name="Macchietto M."/>
            <person name="Macias-Munoz A."/>
            <person name="McGill C.J."/>
            <person name="Rodriguez I.M."/>
            <person name="Rodriguez B."/>
            <person name="Murad R."/>
            <person name="Mortazavi A."/>
        </authorList>
    </citation>
    <scope>NUCLEOTIDE SEQUENCE</scope>
    <source>
        <strain evidence="17">ALL</strain>
    </source>
</reference>
<dbReference type="PANTHER" id="PTHR19443">
    <property type="entry name" value="HEXOKINASE"/>
    <property type="match status" value="1"/>
</dbReference>
<dbReference type="OrthoDB" id="419537at2759"/>
<dbReference type="Pfam" id="PF03727">
    <property type="entry name" value="Hexokinase_2"/>
    <property type="match status" value="1"/>
</dbReference>
<comment type="similarity">
    <text evidence="3 14">Belongs to the hexokinase family.</text>
</comment>
<dbReference type="GO" id="GO:0004340">
    <property type="term" value="F:glucokinase activity"/>
    <property type="evidence" value="ECO:0007669"/>
    <property type="project" value="TreeGrafter"/>
</dbReference>
<comment type="catalytic activity">
    <reaction evidence="12">
        <text>D-mannose + ATP = D-mannose 6-phosphate + ADP + H(+)</text>
        <dbReference type="Rhea" id="RHEA:11028"/>
        <dbReference type="ChEBI" id="CHEBI:4208"/>
        <dbReference type="ChEBI" id="CHEBI:15378"/>
        <dbReference type="ChEBI" id="CHEBI:30616"/>
        <dbReference type="ChEBI" id="CHEBI:58735"/>
        <dbReference type="ChEBI" id="CHEBI:456216"/>
        <dbReference type="EC" id="2.7.1.1"/>
    </reaction>
    <physiologicalReaction direction="left-to-right" evidence="12">
        <dbReference type="Rhea" id="RHEA:11029"/>
    </physiologicalReaction>
</comment>
<dbReference type="GO" id="GO:0005524">
    <property type="term" value="F:ATP binding"/>
    <property type="evidence" value="ECO:0007669"/>
    <property type="project" value="UniProtKB-UniRule"/>
</dbReference>
<comment type="pathway">
    <text evidence="1">Carbohydrate degradation; glycolysis; D-glyceraldehyde 3-phosphate and glycerone phosphate from D-glucose: step 1/4.</text>
</comment>
<dbReference type="SUPFAM" id="SSF53067">
    <property type="entry name" value="Actin-like ATPase domain"/>
    <property type="match status" value="2"/>
</dbReference>
<comment type="catalytic activity">
    <reaction evidence="11">
        <text>D-glucose + ATP = D-glucose 6-phosphate + ADP + H(+)</text>
        <dbReference type="Rhea" id="RHEA:17825"/>
        <dbReference type="ChEBI" id="CHEBI:4167"/>
        <dbReference type="ChEBI" id="CHEBI:15378"/>
        <dbReference type="ChEBI" id="CHEBI:30616"/>
        <dbReference type="ChEBI" id="CHEBI:61548"/>
        <dbReference type="ChEBI" id="CHEBI:456216"/>
        <dbReference type="EC" id="2.7.1.1"/>
    </reaction>
    <physiologicalReaction direction="left-to-right" evidence="11">
        <dbReference type="Rhea" id="RHEA:17826"/>
    </physiologicalReaction>
</comment>
<dbReference type="InterPro" id="IPR043129">
    <property type="entry name" value="ATPase_NBD"/>
</dbReference>
<evidence type="ECO:0000256" key="3">
    <source>
        <dbReference type="ARBA" id="ARBA00009225"/>
    </source>
</evidence>
<feature type="domain" description="Hexokinase N-terminal" evidence="15">
    <location>
        <begin position="22"/>
        <end position="215"/>
    </location>
</feature>
<evidence type="ECO:0000256" key="4">
    <source>
        <dbReference type="ARBA" id="ARBA00022679"/>
    </source>
</evidence>
<evidence type="ECO:0000256" key="6">
    <source>
        <dbReference type="ARBA" id="ARBA00022777"/>
    </source>
</evidence>
<dbReference type="GO" id="GO:0005829">
    <property type="term" value="C:cytosol"/>
    <property type="evidence" value="ECO:0007669"/>
    <property type="project" value="TreeGrafter"/>
</dbReference>
<dbReference type="UniPathway" id="UPA00242"/>
<organism evidence="17">
    <name type="scientific">Steinernema carpocapsae</name>
    <name type="common">Entomopathogenic nematode</name>
    <dbReference type="NCBI Taxonomy" id="34508"/>
    <lineage>
        <taxon>Eukaryota</taxon>
        <taxon>Metazoa</taxon>
        <taxon>Ecdysozoa</taxon>
        <taxon>Nematoda</taxon>
        <taxon>Chromadorea</taxon>
        <taxon>Rhabditida</taxon>
        <taxon>Tylenchina</taxon>
        <taxon>Panagrolaimomorpha</taxon>
        <taxon>Strongyloidoidea</taxon>
        <taxon>Steinernematidae</taxon>
        <taxon>Steinernema</taxon>
    </lineage>
</organism>
<evidence type="ECO:0000256" key="10">
    <source>
        <dbReference type="ARBA" id="ARBA00047905"/>
    </source>
</evidence>
<evidence type="ECO:0000256" key="13">
    <source>
        <dbReference type="ARBA" id="ARBA00059457"/>
    </source>
</evidence>
<dbReference type="InterPro" id="IPR022673">
    <property type="entry name" value="Hexokinase_C"/>
</dbReference>
<dbReference type="GO" id="GO:0019158">
    <property type="term" value="F:mannokinase activity"/>
    <property type="evidence" value="ECO:0007669"/>
    <property type="project" value="RHEA"/>
</dbReference>
<comment type="caution">
    <text evidence="17">The sequence shown here is derived from an EMBL/GenBank/DDBJ whole genome shotgun (WGS) entry which is preliminary data.</text>
</comment>
<evidence type="ECO:0000256" key="8">
    <source>
        <dbReference type="ARBA" id="ARBA00023152"/>
    </source>
</evidence>
<dbReference type="GO" id="GO:0008865">
    <property type="term" value="F:fructokinase activity"/>
    <property type="evidence" value="ECO:0007669"/>
    <property type="project" value="TreeGrafter"/>
</dbReference>
<comment type="catalytic activity">
    <reaction evidence="9">
        <text>a D-hexose + ATP = a D-hexose 6-phosphate + ADP + H(+)</text>
        <dbReference type="Rhea" id="RHEA:22740"/>
        <dbReference type="ChEBI" id="CHEBI:4194"/>
        <dbReference type="ChEBI" id="CHEBI:15378"/>
        <dbReference type="ChEBI" id="CHEBI:30616"/>
        <dbReference type="ChEBI" id="CHEBI:229467"/>
        <dbReference type="ChEBI" id="CHEBI:456216"/>
        <dbReference type="EC" id="2.7.1.1"/>
    </reaction>
    <physiologicalReaction direction="left-to-right" evidence="9">
        <dbReference type="Rhea" id="RHEA:22741"/>
    </physiologicalReaction>
</comment>
<dbReference type="FunFam" id="3.30.420.40:FF:000095">
    <property type="entry name" value="Phosphotransferase"/>
    <property type="match status" value="1"/>
</dbReference>
<dbReference type="GO" id="GO:0006096">
    <property type="term" value="P:glycolytic process"/>
    <property type="evidence" value="ECO:0007669"/>
    <property type="project" value="UniProtKB-UniPathway"/>
</dbReference>
<dbReference type="AlphaFoldDB" id="A0A4U5NEI6"/>
<name>A0A4U5NEI6_STECR</name>
<keyword evidence="4 14" id="KW-0808">Transferase</keyword>
<dbReference type="Gene3D" id="3.30.420.40">
    <property type="match status" value="1"/>
</dbReference>
<sequence length="470" mass="52635">MDRPILRFLVKFFPHYFRTSRIQQICQCFLLEDHTLKRVMDAMLDSMEKGLAPETAPTMKMIPSFVRSGPNGSERGDFLALDLGGSHFRVLVIRLTDDDCQQRSEIFELPDRIVQGSGDKLFDHIAQCLADFMKKYDLMDREKLPLGFTFSFPCKQEGLTCARLLHWTKGFNASGVEGEDVVTLLREACRRRKDIDIDVVAVLNDTTGTLMACAYLESSCQIGVIVGTGSNACYMEKVTRIKKVKGLGDEEMIVNTEWGGFGDDGALDFVRTNFDKAVDAITINPGRQLYEKMISGMYMGEIVRVVLEHLARENLLFDGDYKALSERNSFPTKFVSEIERDWLEDEEKNYSKTMVILKGIGIRSVSLTDCADVAYVCSVVSTRAAHITAAGIAVLLNRIRKRFVTVGIDGSVFRFHPTFSMLLDEKISDLIEKNIEFELMLSQDGSGRGAALVAAVATRMALEQARAAKL</sequence>
<reference evidence="17" key="2">
    <citation type="journal article" date="2015" name="Genome Biol.">
        <title>Comparative genomics of Steinernema reveals deeply conserved gene regulatory networks.</title>
        <authorList>
            <person name="Dillman A.R."/>
            <person name="Macchietto M."/>
            <person name="Porter C.F."/>
            <person name="Rogers A."/>
            <person name="Williams B."/>
            <person name="Antoshechkin I."/>
            <person name="Lee M.M."/>
            <person name="Goodwin Z."/>
            <person name="Lu X."/>
            <person name="Lewis E.E."/>
            <person name="Goodrich-Blair H."/>
            <person name="Stock S.P."/>
            <person name="Adams B.J."/>
            <person name="Sternberg P.W."/>
            <person name="Mortazavi A."/>
        </authorList>
    </citation>
    <scope>NUCLEOTIDE SEQUENCE [LARGE SCALE GENOMIC DNA]</scope>
    <source>
        <strain evidence="17">ALL</strain>
    </source>
</reference>
<dbReference type="InterPro" id="IPR022672">
    <property type="entry name" value="Hexokinase_N"/>
</dbReference>
<dbReference type="InterPro" id="IPR019807">
    <property type="entry name" value="Hexokinase_BS"/>
</dbReference>
<dbReference type="UniPathway" id="UPA00109">
    <property type="reaction ID" value="UER00180"/>
</dbReference>
<dbReference type="PROSITE" id="PS00378">
    <property type="entry name" value="HEXOKINASE_1"/>
    <property type="match status" value="1"/>
</dbReference>
<evidence type="ECO:0000256" key="12">
    <source>
        <dbReference type="ARBA" id="ARBA00050361"/>
    </source>
</evidence>
<evidence type="ECO:0000259" key="16">
    <source>
        <dbReference type="Pfam" id="PF03727"/>
    </source>
</evidence>
<keyword evidence="6 14" id="KW-0418">Kinase</keyword>
<protein>
    <recommendedName>
        <fullName evidence="14">Phosphotransferase</fullName>
        <ecNumber evidence="14">2.7.1.-</ecNumber>
    </recommendedName>
</protein>
<keyword evidence="7 14" id="KW-0067">ATP-binding</keyword>
<dbReference type="GO" id="GO:0005536">
    <property type="term" value="F:D-glucose binding"/>
    <property type="evidence" value="ECO:0007669"/>
    <property type="project" value="InterPro"/>
</dbReference>
<gene>
    <name evidence="17" type="ORF">L596_015287</name>
</gene>
<dbReference type="GO" id="GO:0006006">
    <property type="term" value="P:glucose metabolic process"/>
    <property type="evidence" value="ECO:0007669"/>
    <property type="project" value="TreeGrafter"/>
</dbReference>
<feature type="domain" description="Hexokinase C-terminal" evidence="16">
    <location>
        <begin position="221"/>
        <end position="456"/>
    </location>
</feature>
<accession>A0A4U5NEI6</accession>
<evidence type="ECO:0000256" key="2">
    <source>
        <dbReference type="ARBA" id="ARBA00005028"/>
    </source>
</evidence>
<keyword evidence="8 14" id="KW-0324">Glycolysis</keyword>
<dbReference type="GO" id="GO:0001678">
    <property type="term" value="P:intracellular glucose homeostasis"/>
    <property type="evidence" value="ECO:0007669"/>
    <property type="project" value="InterPro"/>
</dbReference>
<evidence type="ECO:0000259" key="15">
    <source>
        <dbReference type="Pfam" id="PF00349"/>
    </source>
</evidence>
<evidence type="ECO:0000256" key="1">
    <source>
        <dbReference type="ARBA" id="ARBA00004888"/>
    </source>
</evidence>
<comment type="catalytic activity">
    <reaction evidence="10">
        <text>D-fructose + ATP = D-fructose 6-phosphate + ADP + H(+)</text>
        <dbReference type="Rhea" id="RHEA:16125"/>
        <dbReference type="ChEBI" id="CHEBI:15378"/>
        <dbReference type="ChEBI" id="CHEBI:30616"/>
        <dbReference type="ChEBI" id="CHEBI:37721"/>
        <dbReference type="ChEBI" id="CHEBI:61527"/>
        <dbReference type="ChEBI" id="CHEBI:456216"/>
        <dbReference type="EC" id="2.7.1.1"/>
    </reaction>
    <physiologicalReaction direction="left-to-right" evidence="10">
        <dbReference type="Rhea" id="RHEA:16126"/>
    </physiologicalReaction>
</comment>
<dbReference type="STRING" id="34508.A0A4U5NEI6"/>
<keyword evidence="5 14" id="KW-0547">Nucleotide-binding</keyword>
<dbReference type="CDD" id="cd24019">
    <property type="entry name" value="ASKHA_NBD_HK_meta"/>
    <property type="match status" value="1"/>
</dbReference>
<dbReference type="GO" id="GO:0005739">
    <property type="term" value="C:mitochondrion"/>
    <property type="evidence" value="ECO:0007669"/>
    <property type="project" value="TreeGrafter"/>
</dbReference>
<dbReference type="Pfam" id="PF00349">
    <property type="entry name" value="Hexokinase_1"/>
    <property type="match status" value="1"/>
</dbReference>
<comment type="pathway">
    <text evidence="2">Carbohydrate metabolism; hexose metabolism.</text>
</comment>
<dbReference type="PROSITE" id="PS51748">
    <property type="entry name" value="HEXOKINASE_2"/>
    <property type="match status" value="1"/>
</dbReference>